<keyword evidence="3" id="KW-1185">Reference proteome</keyword>
<reference evidence="2 3" key="1">
    <citation type="journal article" date="2022" name="G3 (Bethesda)">
        <title>Whole-genome sequence and methylome profiling of the almond [Prunus dulcis (Mill.) D.A. Webb] cultivar 'Nonpareil'.</title>
        <authorList>
            <person name="D'Amico-Willman K.M."/>
            <person name="Ouma W.Z."/>
            <person name="Meulia T."/>
            <person name="Sideli G.M."/>
            <person name="Gradziel T.M."/>
            <person name="Fresnedo-Ramirez J."/>
        </authorList>
    </citation>
    <scope>NUCLEOTIDE SEQUENCE [LARGE SCALE GENOMIC DNA]</scope>
    <source>
        <strain evidence="2">Clone GOH B32 T37-40</strain>
    </source>
</reference>
<feature type="region of interest" description="Disordered" evidence="1">
    <location>
        <begin position="1"/>
        <end position="74"/>
    </location>
</feature>
<evidence type="ECO:0000313" key="3">
    <source>
        <dbReference type="Proteomes" id="UP001054821"/>
    </source>
</evidence>
<feature type="region of interest" description="Disordered" evidence="1">
    <location>
        <begin position="95"/>
        <end position="120"/>
    </location>
</feature>
<proteinExistence type="predicted"/>
<comment type="caution">
    <text evidence="2">The sequence shown here is derived from an EMBL/GenBank/DDBJ whole genome shotgun (WGS) entry which is preliminary data.</text>
</comment>
<name>A0AAD4ZJP6_PRUDU</name>
<accession>A0AAD4ZJP6</accession>
<sequence length="120" mass="13215">MATGHLVLKPTTRHPKQTISEDISRLTIDPQKSNSSSQSSETSSNFGAVLQPKKERGKKKTKGRSSNFFSITDNKIEGIRAKRVGIFQFGNTHVHEGHQKEIQVDSSSGETDSASSEEEE</sequence>
<evidence type="ECO:0000256" key="1">
    <source>
        <dbReference type="SAM" id="MobiDB-lite"/>
    </source>
</evidence>
<gene>
    <name evidence="2" type="ORF">L3X38_002139</name>
</gene>
<dbReference type="Proteomes" id="UP001054821">
    <property type="component" value="Chromosome 1"/>
</dbReference>
<organism evidence="2 3">
    <name type="scientific">Prunus dulcis</name>
    <name type="common">Almond</name>
    <name type="synonym">Amygdalus dulcis</name>
    <dbReference type="NCBI Taxonomy" id="3755"/>
    <lineage>
        <taxon>Eukaryota</taxon>
        <taxon>Viridiplantae</taxon>
        <taxon>Streptophyta</taxon>
        <taxon>Embryophyta</taxon>
        <taxon>Tracheophyta</taxon>
        <taxon>Spermatophyta</taxon>
        <taxon>Magnoliopsida</taxon>
        <taxon>eudicotyledons</taxon>
        <taxon>Gunneridae</taxon>
        <taxon>Pentapetalae</taxon>
        <taxon>rosids</taxon>
        <taxon>fabids</taxon>
        <taxon>Rosales</taxon>
        <taxon>Rosaceae</taxon>
        <taxon>Amygdaloideae</taxon>
        <taxon>Amygdaleae</taxon>
        <taxon>Prunus</taxon>
    </lineage>
</organism>
<protein>
    <submittedName>
        <fullName evidence="2">Uncharacterized protein</fullName>
    </submittedName>
</protein>
<evidence type="ECO:0000313" key="2">
    <source>
        <dbReference type="EMBL" id="KAI5349252.1"/>
    </source>
</evidence>
<dbReference type="EMBL" id="JAJFAZ020000001">
    <property type="protein sequence ID" value="KAI5349252.1"/>
    <property type="molecule type" value="Genomic_DNA"/>
</dbReference>
<dbReference type="AlphaFoldDB" id="A0AAD4ZJP6"/>
<feature type="compositionally biased region" description="Low complexity" evidence="1">
    <location>
        <begin position="33"/>
        <end position="44"/>
    </location>
</feature>